<evidence type="ECO:0000313" key="2">
    <source>
        <dbReference type="EMBL" id="SNS06314.1"/>
    </source>
</evidence>
<dbReference type="RefSeq" id="WP_089274732.1">
    <property type="nucleotide sequence ID" value="NZ_FZOC01000005.1"/>
</dbReference>
<dbReference type="Gene3D" id="1.25.40.10">
    <property type="entry name" value="Tetratricopeptide repeat domain"/>
    <property type="match status" value="1"/>
</dbReference>
<reference evidence="2 3" key="1">
    <citation type="submission" date="2017-06" db="EMBL/GenBank/DDBJ databases">
        <authorList>
            <person name="Kim H.J."/>
            <person name="Triplett B.A."/>
        </authorList>
    </citation>
    <scope>NUCLEOTIDE SEQUENCE [LARGE SCALE GENOMIC DNA]</scope>
    <source>
        <strain evidence="2 3">DSM 13116</strain>
    </source>
</reference>
<dbReference type="InterPro" id="IPR011990">
    <property type="entry name" value="TPR-like_helical_dom_sf"/>
</dbReference>
<gene>
    <name evidence="2" type="ORF">SAMN04488503_2519</name>
</gene>
<dbReference type="EMBL" id="FZOC01000005">
    <property type="protein sequence ID" value="SNS06314.1"/>
    <property type="molecule type" value="Genomic_DNA"/>
</dbReference>
<dbReference type="AlphaFoldDB" id="A0A239BGU5"/>
<feature type="region of interest" description="Disordered" evidence="1">
    <location>
        <begin position="115"/>
        <end position="135"/>
    </location>
</feature>
<dbReference type="Proteomes" id="UP000198324">
    <property type="component" value="Unassembled WGS sequence"/>
</dbReference>
<accession>A0A239BGU5</accession>
<dbReference type="SUPFAM" id="SSF48452">
    <property type="entry name" value="TPR-like"/>
    <property type="match status" value="1"/>
</dbReference>
<sequence>MHSGCSGGCSGRCRTLRTAAFLWREGMAMLNQNEPAKALAMQRQALEIVRGVGGFDVLQARIHNNIGVILSCSDRHQEAKRSFEHALFLLHGRIKPDSSLHRVIEKNHKYVTGRTMPQHVPASAPAIQAEPRAAL</sequence>
<evidence type="ECO:0000313" key="3">
    <source>
        <dbReference type="Proteomes" id="UP000198324"/>
    </source>
</evidence>
<evidence type="ECO:0000256" key="1">
    <source>
        <dbReference type="SAM" id="MobiDB-lite"/>
    </source>
</evidence>
<proteinExistence type="predicted"/>
<protein>
    <submittedName>
        <fullName evidence="2">Tetratricopeptide repeat-containing protein</fullName>
    </submittedName>
</protein>
<dbReference type="Pfam" id="PF13424">
    <property type="entry name" value="TPR_12"/>
    <property type="match status" value="1"/>
</dbReference>
<name>A0A239BGU5_9BACT</name>
<keyword evidence="3" id="KW-1185">Reference proteome</keyword>
<organism evidence="2 3">
    <name type="scientific">Humidesulfovibrio mexicanus</name>
    <dbReference type="NCBI Taxonomy" id="147047"/>
    <lineage>
        <taxon>Bacteria</taxon>
        <taxon>Pseudomonadati</taxon>
        <taxon>Thermodesulfobacteriota</taxon>
        <taxon>Desulfovibrionia</taxon>
        <taxon>Desulfovibrionales</taxon>
        <taxon>Desulfovibrionaceae</taxon>
        <taxon>Humidesulfovibrio</taxon>
    </lineage>
</organism>